<evidence type="ECO:0000256" key="2">
    <source>
        <dbReference type="ARBA" id="ARBA00023125"/>
    </source>
</evidence>
<dbReference type="Gene3D" id="3.40.50.10490">
    <property type="entry name" value="Glucose-6-phosphate isomerase like protein, domain 1"/>
    <property type="match status" value="1"/>
</dbReference>
<dbReference type="InterPro" id="IPR046348">
    <property type="entry name" value="SIS_dom_sf"/>
</dbReference>
<dbReference type="InterPro" id="IPR036388">
    <property type="entry name" value="WH-like_DNA-bd_sf"/>
</dbReference>
<protein>
    <submittedName>
        <fullName evidence="6">Transcriptional regulator HexR</fullName>
    </submittedName>
</protein>
<evidence type="ECO:0000313" key="7">
    <source>
        <dbReference type="Proteomes" id="UP001481413"/>
    </source>
</evidence>
<evidence type="ECO:0000256" key="1">
    <source>
        <dbReference type="ARBA" id="ARBA00023015"/>
    </source>
</evidence>
<dbReference type="InterPro" id="IPR000281">
    <property type="entry name" value="HTH_RpiR"/>
</dbReference>
<dbReference type="CDD" id="cd05013">
    <property type="entry name" value="SIS_RpiR"/>
    <property type="match status" value="1"/>
</dbReference>
<dbReference type="Pfam" id="PF01380">
    <property type="entry name" value="SIS"/>
    <property type="match status" value="1"/>
</dbReference>
<dbReference type="PROSITE" id="PS51071">
    <property type="entry name" value="HTH_RPIR"/>
    <property type="match status" value="1"/>
</dbReference>
<organism evidence="6 7">
    <name type="scientific">Thalassolituus maritimus</name>
    <dbReference type="NCBI Taxonomy" id="484498"/>
    <lineage>
        <taxon>Bacteria</taxon>
        <taxon>Pseudomonadati</taxon>
        <taxon>Pseudomonadota</taxon>
        <taxon>Gammaproteobacteria</taxon>
        <taxon>Oceanospirillales</taxon>
        <taxon>Oceanospirillaceae</taxon>
        <taxon>Thalassolituus</taxon>
    </lineage>
</organism>
<gene>
    <name evidence="6" type="primary">hexR</name>
    <name evidence="6" type="ORF">NBRC116585_11470</name>
</gene>
<dbReference type="Proteomes" id="UP001481413">
    <property type="component" value="Unassembled WGS sequence"/>
</dbReference>
<dbReference type="Pfam" id="PF01418">
    <property type="entry name" value="HTH_6"/>
    <property type="match status" value="1"/>
</dbReference>
<evidence type="ECO:0000259" key="5">
    <source>
        <dbReference type="PROSITE" id="PS51464"/>
    </source>
</evidence>
<dbReference type="EMBL" id="BAABWH010000002">
    <property type="protein sequence ID" value="GAA6145030.1"/>
    <property type="molecule type" value="Genomic_DNA"/>
</dbReference>
<evidence type="ECO:0000313" key="6">
    <source>
        <dbReference type="EMBL" id="GAA6145030.1"/>
    </source>
</evidence>
<reference evidence="6 7" key="1">
    <citation type="submission" date="2024-04" db="EMBL/GenBank/DDBJ databases">
        <title>Draft genome sequence of Thalassolituus maritimus NBRC 116585.</title>
        <authorList>
            <person name="Miyakawa T."/>
            <person name="Kusuya Y."/>
            <person name="Miura T."/>
        </authorList>
    </citation>
    <scope>NUCLEOTIDE SEQUENCE [LARGE SCALE GENOMIC DNA]</scope>
    <source>
        <strain evidence="6 7">5NW40-0001</strain>
    </source>
</reference>
<dbReference type="SUPFAM" id="SSF53697">
    <property type="entry name" value="SIS domain"/>
    <property type="match status" value="1"/>
</dbReference>
<feature type="domain" description="HTH rpiR-type" evidence="4">
    <location>
        <begin position="22"/>
        <end position="98"/>
    </location>
</feature>
<name>A0ABP9ZY29_9GAMM</name>
<dbReference type="Gene3D" id="1.10.10.10">
    <property type="entry name" value="Winged helix-like DNA-binding domain superfamily/Winged helix DNA-binding domain"/>
    <property type="match status" value="1"/>
</dbReference>
<dbReference type="PROSITE" id="PS51464">
    <property type="entry name" value="SIS"/>
    <property type="match status" value="1"/>
</dbReference>
<dbReference type="SUPFAM" id="SSF46689">
    <property type="entry name" value="Homeodomain-like"/>
    <property type="match status" value="1"/>
</dbReference>
<dbReference type="InterPro" id="IPR047640">
    <property type="entry name" value="RpiR-like"/>
</dbReference>
<dbReference type="PANTHER" id="PTHR30514:SF1">
    <property type="entry name" value="HTH-TYPE TRANSCRIPTIONAL REGULATOR HEXR-RELATED"/>
    <property type="match status" value="1"/>
</dbReference>
<dbReference type="InterPro" id="IPR009057">
    <property type="entry name" value="Homeodomain-like_sf"/>
</dbReference>
<keyword evidence="3" id="KW-0804">Transcription</keyword>
<keyword evidence="7" id="KW-1185">Reference proteome</keyword>
<evidence type="ECO:0000256" key="3">
    <source>
        <dbReference type="ARBA" id="ARBA00023163"/>
    </source>
</evidence>
<keyword evidence="1" id="KW-0805">Transcription regulation</keyword>
<proteinExistence type="predicted"/>
<evidence type="ECO:0000259" key="4">
    <source>
        <dbReference type="PROSITE" id="PS51071"/>
    </source>
</evidence>
<comment type="caution">
    <text evidence="6">The sequence shown here is derived from an EMBL/GenBank/DDBJ whole genome shotgun (WGS) entry which is preliminary data.</text>
</comment>
<dbReference type="InterPro" id="IPR001347">
    <property type="entry name" value="SIS_dom"/>
</dbReference>
<feature type="domain" description="SIS" evidence="5">
    <location>
        <begin position="142"/>
        <end position="281"/>
    </location>
</feature>
<sequence length="303" mass="33336">MIPLHPSYNRPSTGREATVKNQPILKEIATARSSLRKSEVKVADFVLAEPEQVMHMRIVDLAQEAQVSEPTIVRFCRAIGCNGFQEFKVRIAQETAVANNIGQFAIAEDDSIDDICTKIADTTIQRLHQVKSQLLPEQITEAAQAISAARRVEFYGYGASGAVATDAQHKFFRLQVATAAYSDPHMQSMSAVTLGQNDVVVAISQSGRTRDLMHSIQLAQQHGAIVVSLAPQNTPVSEAANLPIFINIEEDTEQFTPMTSRIAHLMIIDMLAVAVTQRRGPDFANHLNAIKQSIHSLRINNEN</sequence>
<accession>A0ABP9ZY29</accession>
<dbReference type="PANTHER" id="PTHR30514">
    <property type="entry name" value="GLUCOKINASE"/>
    <property type="match status" value="1"/>
</dbReference>
<dbReference type="PROSITE" id="PS00356">
    <property type="entry name" value="HTH_LACI_1"/>
    <property type="match status" value="1"/>
</dbReference>
<dbReference type="InterPro" id="IPR035472">
    <property type="entry name" value="RpiR-like_SIS"/>
</dbReference>
<keyword evidence="2" id="KW-0238">DNA-binding</keyword>